<comment type="caution">
    <text evidence="1">The sequence shown here is derived from an EMBL/GenBank/DDBJ whole genome shotgun (WGS) entry which is preliminary data.</text>
</comment>
<reference evidence="2" key="1">
    <citation type="journal article" date="2019" name="Gigascience">
        <title>De novo genome assembly of the endangered Acer yangbiense, a plant species with extremely small populations endemic to Yunnan Province, China.</title>
        <authorList>
            <person name="Yang J."/>
            <person name="Wariss H.M."/>
            <person name="Tao L."/>
            <person name="Zhang R."/>
            <person name="Yun Q."/>
            <person name="Hollingsworth P."/>
            <person name="Dao Z."/>
            <person name="Luo G."/>
            <person name="Guo H."/>
            <person name="Ma Y."/>
            <person name="Sun W."/>
        </authorList>
    </citation>
    <scope>NUCLEOTIDE SEQUENCE [LARGE SCALE GENOMIC DNA]</scope>
    <source>
        <strain evidence="2">cv. br00</strain>
    </source>
</reference>
<gene>
    <name evidence="1" type="ORF">DKX38_018169</name>
</gene>
<sequence length="108" mass="12364">MSQPTSVKLLPIVKQDKIGFLETYAPSDPVTSTYLPERGKEESLVKKPVARSNPRFSFQTKELGTTARVVLYYNVWISFHNVLSSNYELLFTGKFDLPMNHFCNVFDV</sequence>
<evidence type="ECO:0000313" key="2">
    <source>
        <dbReference type="Proteomes" id="UP000326939"/>
    </source>
</evidence>
<dbReference type="EMBL" id="VDCV01000012">
    <property type="protein sequence ID" value="KAB5531499.1"/>
    <property type="molecule type" value="Genomic_DNA"/>
</dbReference>
<proteinExistence type="predicted"/>
<keyword evidence="2" id="KW-1185">Reference proteome</keyword>
<protein>
    <submittedName>
        <fullName evidence="1">Uncharacterized protein</fullName>
    </submittedName>
</protein>
<name>A0A5N5KMC0_9ROSI</name>
<dbReference type="AlphaFoldDB" id="A0A5N5KMC0"/>
<organism evidence="1 2">
    <name type="scientific">Salix brachista</name>
    <dbReference type="NCBI Taxonomy" id="2182728"/>
    <lineage>
        <taxon>Eukaryota</taxon>
        <taxon>Viridiplantae</taxon>
        <taxon>Streptophyta</taxon>
        <taxon>Embryophyta</taxon>
        <taxon>Tracheophyta</taxon>
        <taxon>Spermatophyta</taxon>
        <taxon>Magnoliopsida</taxon>
        <taxon>eudicotyledons</taxon>
        <taxon>Gunneridae</taxon>
        <taxon>Pentapetalae</taxon>
        <taxon>rosids</taxon>
        <taxon>fabids</taxon>
        <taxon>Malpighiales</taxon>
        <taxon>Salicaceae</taxon>
        <taxon>Saliceae</taxon>
        <taxon>Salix</taxon>
    </lineage>
</organism>
<accession>A0A5N5KMC0</accession>
<evidence type="ECO:0000313" key="1">
    <source>
        <dbReference type="EMBL" id="KAB5531499.1"/>
    </source>
</evidence>
<dbReference type="Proteomes" id="UP000326939">
    <property type="component" value="Chromosome 12"/>
</dbReference>